<feature type="compositionally biased region" description="Pro residues" evidence="1">
    <location>
        <begin position="1"/>
        <end position="13"/>
    </location>
</feature>
<keyword evidence="3" id="KW-1185">Reference proteome</keyword>
<dbReference type="PANTHER" id="PTHR39697">
    <property type="entry name" value="RICIN B LECTIN DOMAIN-CONTAINING PROTEIN-RELATED"/>
    <property type="match status" value="1"/>
</dbReference>
<accession>A0AAE0JHD8</accession>
<dbReference type="AlphaFoldDB" id="A0AAE0JHD8"/>
<feature type="compositionally biased region" description="Low complexity" evidence="1">
    <location>
        <begin position="200"/>
        <end position="225"/>
    </location>
</feature>
<reference evidence="2" key="2">
    <citation type="submission" date="2023-06" db="EMBL/GenBank/DDBJ databases">
        <authorList>
            <consortium name="Lawrence Berkeley National Laboratory"/>
            <person name="Haridas S."/>
            <person name="Hensen N."/>
            <person name="Bonometti L."/>
            <person name="Westerberg I."/>
            <person name="Brannstrom I.O."/>
            <person name="Guillou S."/>
            <person name="Cros-Aarteil S."/>
            <person name="Calhoun S."/>
            <person name="Kuo A."/>
            <person name="Mondo S."/>
            <person name="Pangilinan J."/>
            <person name="Riley R."/>
            <person name="Labutti K."/>
            <person name="Andreopoulos B."/>
            <person name="Lipzen A."/>
            <person name="Chen C."/>
            <person name="Yanf M."/>
            <person name="Daum C."/>
            <person name="Ng V."/>
            <person name="Clum A."/>
            <person name="Steindorff A."/>
            <person name="Ohm R."/>
            <person name="Martin F."/>
            <person name="Silar P."/>
            <person name="Natvig D."/>
            <person name="Lalanne C."/>
            <person name="Gautier V."/>
            <person name="Ament-Velasquez S.L."/>
            <person name="Kruys A."/>
            <person name="Hutchinson M.I."/>
            <person name="Powell A.J."/>
            <person name="Barry K."/>
            <person name="Miller A.N."/>
            <person name="Grigoriev I.V."/>
            <person name="Debuchy R."/>
            <person name="Gladieux P."/>
            <person name="Thoren M.H."/>
            <person name="Johannesson H."/>
        </authorList>
    </citation>
    <scope>NUCLEOTIDE SEQUENCE</scope>
    <source>
        <strain evidence="2">CBS 560.94</strain>
    </source>
</reference>
<feature type="region of interest" description="Disordered" evidence="1">
    <location>
        <begin position="125"/>
        <end position="305"/>
    </location>
</feature>
<feature type="compositionally biased region" description="Basic and acidic residues" evidence="1">
    <location>
        <begin position="125"/>
        <end position="141"/>
    </location>
</feature>
<dbReference type="EMBL" id="JAUEPP010000003">
    <property type="protein sequence ID" value="KAK3347943.1"/>
    <property type="molecule type" value="Genomic_DNA"/>
</dbReference>
<feature type="region of interest" description="Disordered" evidence="1">
    <location>
        <begin position="1"/>
        <end position="70"/>
    </location>
</feature>
<reference evidence="2" key="1">
    <citation type="journal article" date="2023" name="Mol. Phylogenet. Evol.">
        <title>Genome-scale phylogeny and comparative genomics of the fungal order Sordariales.</title>
        <authorList>
            <person name="Hensen N."/>
            <person name="Bonometti L."/>
            <person name="Westerberg I."/>
            <person name="Brannstrom I.O."/>
            <person name="Guillou S."/>
            <person name="Cros-Aarteil S."/>
            <person name="Calhoun S."/>
            <person name="Haridas S."/>
            <person name="Kuo A."/>
            <person name="Mondo S."/>
            <person name="Pangilinan J."/>
            <person name="Riley R."/>
            <person name="LaButti K."/>
            <person name="Andreopoulos B."/>
            <person name="Lipzen A."/>
            <person name="Chen C."/>
            <person name="Yan M."/>
            <person name="Daum C."/>
            <person name="Ng V."/>
            <person name="Clum A."/>
            <person name="Steindorff A."/>
            <person name="Ohm R.A."/>
            <person name="Martin F."/>
            <person name="Silar P."/>
            <person name="Natvig D.O."/>
            <person name="Lalanne C."/>
            <person name="Gautier V."/>
            <person name="Ament-Velasquez S.L."/>
            <person name="Kruys A."/>
            <person name="Hutchinson M.I."/>
            <person name="Powell A.J."/>
            <person name="Barry K."/>
            <person name="Miller A.N."/>
            <person name="Grigoriev I.V."/>
            <person name="Debuchy R."/>
            <person name="Gladieux P."/>
            <person name="Hiltunen Thoren M."/>
            <person name="Johannesson H."/>
        </authorList>
    </citation>
    <scope>NUCLEOTIDE SEQUENCE</scope>
    <source>
        <strain evidence="2">CBS 560.94</strain>
    </source>
</reference>
<name>A0AAE0JHD8_9PEZI</name>
<evidence type="ECO:0000313" key="3">
    <source>
        <dbReference type="Proteomes" id="UP001278500"/>
    </source>
</evidence>
<dbReference type="Proteomes" id="UP001278500">
    <property type="component" value="Unassembled WGS sequence"/>
</dbReference>
<dbReference type="PANTHER" id="PTHR39697:SF1">
    <property type="entry name" value="RICIN B LECTIN DOMAIN-CONTAINING PROTEIN"/>
    <property type="match status" value="1"/>
</dbReference>
<feature type="compositionally biased region" description="Polar residues" evidence="1">
    <location>
        <begin position="46"/>
        <end position="70"/>
    </location>
</feature>
<protein>
    <submittedName>
        <fullName evidence="2">Uncharacterized protein</fullName>
    </submittedName>
</protein>
<sequence>MTSRSPSPPPMIPLPRDWSINDNANANSDNSDNDNEDDAQSDISIPYSSLTESTTSTAGGNGFLTPTSSDAHTVAGAEGVNLQTINSVLHEMDSSSSYHHDEHFTNTILMQWRAVNHDEIERQIVNNRNRDRNGNNRDRSDTATTLSTGNLRLHNTSQTSTTLASEGGVGVGEGGGARLDGNGQTRRRKGGGGGEGGEGSKSSLHDSSSSSSSSSIKSTTSPSNMSHDHDDLEFPPLTILSPAPTAPHTRSSTPAPTATHTRPSTPTPAYESAPSSPSGDALKSKPQPPPSKPRPPPSRYTRHAAPVPNQTFILIESSTGRALTLIDGSLRLVPVPDPDLISITKKSRLELSGRVDPCVTKGQCNWHWHCVETSGWLGFRNAASGTFLGHDMRQNIIASAYKHNGWEWMTVRPTPEGKGGYLMVTHWEKLYKIEFLKDRGGLVARDTKEVEGTVWEFVRV</sequence>
<dbReference type="GeneID" id="87858376"/>
<gene>
    <name evidence="2" type="ORF">B0H65DRAFT_160039</name>
</gene>
<evidence type="ECO:0000256" key="1">
    <source>
        <dbReference type="SAM" id="MobiDB-lite"/>
    </source>
</evidence>
<organism evidence="2 3">
    <name type="scientific">Neurospora tetraspora</name>
    <dbReference type="NCBI Taxonomy" id="94610"/>
    <lineage>
        <taxon>Eukaryota</taxon>
        <taxon>Fungi</taxon>
        <taxon>Dikarya</taxon>
        <taxon>Ascomycota</taxon>
        <taxon>Pezizomycotina</taxon>
        <taxon>Sordariomycetes</taxon>
        <taxon>Sordariomycetidae</taxon>
        <taxon>Sordariales</taxon>
        <taxon>Sordariaceae</taxon>
        <taxon>Neurospora</taxon>
    </lineage>
</organism>
<feature type="compositionally biased region" description="Acidic residues" evidence="1">
    <location>
        <begin position="31"/>
        <end position="40"/>
    </location>
</feature>
<dbReference type="RefSeq" id="XP_062683025.1">
    <property type="nucleotide sequence ID" value="XM_062821222.1"/>
</dbReference>
<feature type="compositionally biased region" description="Pro residues" evidence="1">
    <location>
        <begin position="286"/>
        <end position="298"/>
    </location>
</feature>
<evidence type="ECO:0000313" key="2">
    <source>
        <dbReference type="EMBL" id="KAK3347943.1"/>
    </source>
</evidence>
<feature type="compositionally biased region" description="Gly residues" evidence="1">
    <location>
        <begin position="167"/>
        <end position="178"/>
    </location>
</feature>
<feature type="compositionally biased region" description="Polar residues" evidence="1">
    <location>
        <begin position="248"/>
        <end position="264"/>
    </location>
</feature>
<feature type="compositionally biased region" description="Polar residues" evidence="1">
    <location>
        <begin position="142"/>
        <end position="164"/>
    </location>
</feature>
<proteinExistence type="predicted"/>
<feature type="compositionally biased region" description="Low complexity" evidence="1">
    <location>
        <begin position="21"/>
        <end position="30"/>
    </location>
</feature>
<comment type="caution">
    <text evidence="2">The sequence shown here is derived from an EMBL/GenBank/DDBJ whole genome shotgun (WGS) entry which is preliminary data.</text>
</comment>